<evidence type="ECO:0000313" key="3">
    <source>
        <dbReference type="Proteomes" id="UP000253410"/>
    </source>
</evidence>
<dbReference type="AlphaFoldDB" id="A0A365XRF7"/>
<evidence type="ECO:0000259" key="1">
    <source>
        <dbReference type="Pfam" id="PF05076"/>
    </source>
</evidence>
<protein>
    <submittedName>
        <fullName evidence="2">Suppressor of fused protein (SUFU)</fullName>
    </submittedName>
</protein>
<reference evidence="2 3" key="1">
    <citation type="submission" date="2018-05" db="EMBL/GenBank/DDBJ databases">
        <title>Chitinophaga sp. K3CV102501T nov., isolated from isolated from a monsoon evergreen broad-leaved forest soil.</title>
        <authorList>
            <person name="Lv Y."/>
        </authorList>
    </citation>
    <scope>NUCLEOTIDE SEQUENCE [LARGE SCALE GENOMIC DNA]</scope>
    <source>
        <strain evidence="2 3">GDMCC 1.1325</strain>
    </source>
</reference>
<dbReference type="InterPro" id="IPR020941">
    <property type="entry name" value="SUFU-like_domain"/>
</dbReference>
<accession>A0A365XRF7</accession>
<dbReference type="OrthoDB" id="333049at2"/>
<dbReference type="EMBL" id="QFFJ01000002">
    <property type="protein sequence ID" value="RBL88314.1"/>
    <property type="molecule type" value="Genomic_DNA"/>
</dbReference>
<evidence type="ECO:0000313" key="2">
    <source>
        <dbReference type="EMBL" id="RBL88314.1"/>
    </source>
</evidence>
<name>A0A365XRF7_9BACT</name>
<keyword evidence="3" id="KW-1185">Reference proteome</keyword>
<organism evidence="2 3">
    <name type="scientific">Chitinophaga flava</name>
    <dbReference type="NCBI Taxonomy" id="2259036"/>
    <lineage>
        <taxon>Bacteria</taxon>
        <taxon>Pseudomonadati</taxon>
        <taxon>Bacteroidota</taxon>
        <taxon>Chitinophagia</taxon>
        <taxon>Chitinophagales</taxon>
        <taxon>Chitinophagaceae</taxon>
        <taxon>Chitinophaga</taxon>
    </lineage>
</organism>
<gene>
    <name evidence="2" type="ORF">DF182_17110</name>
</gene>
<dbReference type="Pfam" id="PF05076">
    <property type="entry name" value="SUFU"/>
    <property type="match status" value="1"/>
</dbReference>
<feature type="domain" description="Suppressor of fused-like" evidence="1">
    <location>
        <begin position="204"/>
        <end position="364"/>
    </location>
</feature>
<dbReference type="Proteomes" id="UP000253410">
    <property type="component" value="Unassembled WGS sequence"/>
</dbReference>
<sequence>MADPVMLIEQANNRGTMYAVVEQDDRTAYFYLYPSELLASKYSPRPCWLRNLQPAPEKKDIAAMKEGLAPMLEARFCNHPEGKAPLEAALINIVWMEEGDGASVFYDGELLGVIPGWTLYSEERSVAYAADCIGAADDSMMFPLGTPATNQLHQRVAQATAFWDDWTSETNQTWSILQQQFLSAYEAALGPVTQYYAIDGDQWPPMGMARFEKDEVVYFLTLGVSIRPMPWVEILYSDEAPGFRRMELALAISKKDYSEKEIMNLAGIVSGIADRPWKQVTWLGEGHTISSSELPVPYESVVLSAALYNGPAIELPKMYNDTVNLYWVSPVTKPERLFAHQNPNGGYELLEKMIHHGINHIIQPREQVVAG</sequence>
<comment type="caution">
    <text evidence="2">The sequence shown here is derived from an EMBL/GenBank/DDBJ whole genome shotgun (WGS) entry which is preliminary data.</text>
</comment>
<proteinExistence type="predicted"/>
<dbReference type="RefSeq" id="WP_113617064.1">
    <property type="nucleotide sequence ID" value="NZ_QFFJ01000002.1"/>
</dbReference>